<dbReference type="Proteomes" id="UP000744032">
    <property type="component" value="Unassembled WGS sequence"/>
</dbReference>
<dbReference type="InterPro" id="IPR012296">
    <property type="entry name" value="Nuclease_put_TT1808"/>
</dbReference>
<protein>
    <submittedName>
        <fullName evidence="2">Uma2 family endonuclease</fullName>
    </submittedName>
</protein>
<feature type="domain" description="Putative restriction endonuclease" evidence="1">
    <location>
        <begin position="31"/>
        <end position="199"/>
    </location>
</feature>
<dbReference type="Gene3D" id="3.90.1570.10">
    <property type="entry name" value="tt1808, chain A"/>
    <property type="match status" value="1"/>
</dbReference>
<dbReference type="InterPro" id="IPR008538">
    <property type="entry name" value="Uma2"/>
</dbReference>
<organism evidence="2 3">
    <name type="scientific">Streptomyces galbus</name>
    <dbReference type="NCBI Taxonomy" id="33898"/>
    <lineage>
        <taxon>Bacteria</taxon>
        <taxon>Bacillati</taxon>
        <taxon>Actinomycetota</taxon>
        <taxon>Actinomycetes</taxon>
        <taxon>Kitasatosporales</taxon>
        <taxon>Streptomycetaceae</taxon>
        <taxon>Streptomyces</taxon>
    </lineage>
</organism>
<evidence type="ECO:0000313" key="3">
    <source>
        <dbReference type="Proteomes" id="UP000744032"/>
    </source>
</evidence>
<keyword evidence="2" id="KW-0378">Hydrolase</keyword>
<dbReference type="PANTHER" id="PTHR35400">
    <property type="entry name" value="SLR1083 PROTEIN"/>
    <property type="match status" value="1"/>
</dbReference>
<gene>
    <name evidence="2" type="ORF">HF200_32630</name>
</gene>
<evidence type="ECO:0000313" key="2">
    <source>
        <dbReference type="EMBL" id="NKQ28955.1"/>
    </source>
</evidence>
<dbReference type="SUPFAM" id="SSF52980">
    <property type="entry name" value="Restriction endonuclease-like"/>
    <property type="match status" value="1"/>
</dbReference>
<comment type="caution">
    <text evidence="2">The sequence shown here is derived from an EMBL/GenBank/DDBJ whole genome shotgun (WGS) entry which is preliminary data.</text>
</comment>
<name>A0ABX1ITK3_STRGB</name>
<keyword evidence="3" id="KW-1185">Reference proteome</keyword>
<dbReference type="InterPro" id="IPR011335">
    <property type="entry name" value="Restrct_endonuc-II-like"/>
</dbReference>
<dbReference type="EMBL" id="JAAXMD010000554">
    <property type="protein sequence ID" value="NKQ28955.1"/>
    <property type="molecule type" value="Genomic_DNA"/>
</dbReference>
<dbReference type="GO" id="GO:0004519">
    <property type="term" value="F:endonuclease activity"/>
    <property type="evidence" value="ECO:0007669"/>
    <property type="project" value="UniProtKB-KW"/>
</dbReference>
<dbReference type="CDD" id="cd06260">
    <property type="entry name" value="DUF820-like"/>
    <property type="match status" value="1"/>
</dbReference>
<dbReference type="Pfam" id="PF05685">
    <property type="entry name" value="Uma2"/>
    <property type="match status" value="1"/>
</dbReference>
<dbReference type="PANTHER" id="PTHR35400:SF3">
    <property type="entry name" value="SLL1072 PROTEIN"/>
    <property type="match status" value="1"/>
</dbReference>
<proteinExistence type="predicted"/>
<accession>A0ABX1ITK3</accession>
<evidence type="ECO:0000259" key="1">
    <source>
        <dbReference type="Pfam" id="PF05685"/>
    </source>
</evidence>
<sequence length="205" mass="22642">MSQSGGRQKEGRDMTAVAHEPLTQEDVLLDGFLALETPEGFRAELIEGEIVVTPPPDGDHEKYISRIVRQVIKRSGTEMDVSGNKGLRLKSGGACPKNHVIPDATFARLEHDLFGGADTWMPCDGVAMVLEVTSTKPQADRDAKRRCYARGGIPLYVLVDREASSVTLFSDPEKDDYREHCTRPFGKQIPLPQPFAFDLDTSDLL</sequence>
<reference evidence="2 3" key="1">
    <citation type="submission" date="2020-04" db="EMBL/GenBank/DDBJ databases">
        <title>Genome sequence of Streptomyces galbus strain I339.</title>
        <authorList>
            <person name="Silva E.A.N."/>
            <person name="Merces M."/>
            <person name="Castelo Branco A.P.O.T."/>
            <person name="Vasconcelos P.C."/>
            <person name="Costa N.P."/>
            <person name="Marinho G.C.S."/>
            <person name="Oliveira C.J.B."/>
            <person name="Araujo D."/>
            <person name="Rodrigues Junior V.S."/>
            <person name="Almeida R."/>
            <person name="Silva Filho U.R."/>
            <person name="Andrade A.S.A."/>
            <person name="Cibulski S.P."/>
        </authorList>
    </citation>
    <scope>NUCLEOTIDE SEQUENCE [LARGE SCALE GENOMIC DNA]</scope>
    <source>
        <strain evidence="2 3">I339</strain>
    </source>
</reference>
<keyword evidence="2" id="KW-0255">Endonuclease</keyword>
<keyword evidence="2" id="KW-0540">Nuclease</keyword>